<dbReference type="CDD" id="cd01392">
    <property type="entry name" value="HTH_LacI"/>
    <property type="match status" value="1"/>
</dbReference>
<dbReference type="InterPro" id="IPR046335">
    <property type="entry name" value="LacI/GalR-like_sensor"/>
</dbReference>
<dbReference type="CDD" id="cd06267">
    <property type="entry name" value="PBP1_LacI_sugar_binding-like"/>
    <property type="match status" value="1"/>
</dbReference>
<dbReference type="PANTHER" id="PTHR30146">
    <property type="entry name" value="LACI-RELATED TRANSCRIPTIONAL REPRESSOR"/>
    <property type="match status" value="1"/>
</dbReference>
<keyword evidence="1" id="KW-0805">Transcription regulation</keyword>
<evidence type="ECO:0000256" key="1">
    <source>
        <dbReference type="ARBA" id="ARBA00023015"/>
    </source>
</evidence>
<dbReference type="InterPro" id="IPR000843">
    <property type="entry name" value="HTH_LacI"/>
</dbReference>
<dbReference type="KEGG" id="bfk:QN062_08805"/>
<dbReference type="PROSITE" id="PS50932">
    <property type="entry name" value="HTH_LACI_2"/>
    <property type="match status" value="1"/>
</dbReference>
<dbReference type="GO" id="GO:0003700">
    <property type="term" value="F:DNA-binding transcription factor activity"/>
    <property type="evidence" value="ECO:0007669"/>
    <property type="project" value="TreeGrafter"/>
</dbReference>
<dbReference type="EMBL" id="CP129682">
    <property type="protein sequence ID" value="XDS49245.1"/>
    <property type="molecule type" value="Genomic_DNA"/>
</dbReference>
<dbReference type="GO" id="GO:0000976">
    <property type="term" value="F:transcription cis-regulatory region binding"/>
    <property type="evidence" value="ECO:0007669"/>
    <property type="project" value="TreeGrafter"/>
</dbReference>
<keyword evidence="2 6" id="KW-0238">DNA-binding</keyword>
<dbReference type="EMBL" id="CP129683">
    <property type="protein sequence ID" value="XDS50468.1"/>
    <property type="molecule type" value="Genomic_DNA"/>
</dbReference>
<dbReference type="Pfam" id="PF13377">
    <property type="entry name" value="Peripla_BP_3"/>
    <property type="match status" value="1"/>
</dbReference>
<name>A0AB39UKR2_9BIFI</name>
<sequence>MAADKGVTVYDVAKDADVSIATVSFTIHHPEKVREKTRQRVERSIKTLGYVPSASARGLAKGKTGALGLYSFDFIIERAEGSESTAAQQDEVQDREDCELDERAYPLYVDEIQRGFELESWHQGKTLLLGSSTMSGEESVTSIAGRVDGLALFPRDFNDSMMLRRLSKRMPIVVYSRGLQSQPVASIMSDNASGMRLIIDHLVNAHGLRRLAFVGRLDSDDLTTRFHEYLAYQQKIGLIGAEEQGRLIEATPNEMDAFVSSVTTEALPDAFVCGTDQLALSVLSKLRGLGIRVPDDVAVTGFDGILAGRLASPQLTTVRQSMEEMGRLGVKLLLRNDGRPLQSPELHILPVKLMLRQSCGCGLNGGERSSTVA</sequence>
<dbReference type="InterPro" id="IPR028082">
    <property type="entry name" value="Peripla_BP_I"/>
</dbReference>
<protein>
    <submittedName>
        <fullName evidence="6">LacI family DNA-binding transcriptional regulator</fullName>
    </submittedName>
</protein>
<evidence type="ECO:0000259" key="4">
    <source>
        <dbReference type="PROSITE" id="PS50932"/>
    </source>
</evidence>
<dbReference type="SUPFAM" id="SSF53822">
    <property type="entry name" value="Periplasmic binding protein-like I"/>
    <property type="match status" value="1"/>
</dbReference>
<dbReference type="Gene3D" id="3.40.50.2300">
    <property type="match status" value="2"/>
</dbReference>
<dbReference type="SUPFAM" id="SSF47413">
    <property type="entry name" value="lambda repressor-like DNA-binding domains"/>
    <property type="match status" value="1"/>
</dbReference>
<dbReference type="AlphaFoldDB" id="A0AB39UKR2"/>
<gene>
    <name evidence="7" type="ORF">QN062_08805</name>
    <name evidence="6" type="ORF">QN216_03000</name>
    <name evidence="5" type="ORF">QN217_07445</name>
</gene>
<feature type="domain" description="HTH lacI-type" evidence="4">
    <location>
        <begin position="7"/>
        <end position="61"/>
    </location>
</feature>
<reference evidence="6" key="1">
    <citation type="submission" date="2023-07" db="EMBL/GenBank/DDBJ databases">
        <title>Bifidobacterium aquikefiriaerophilum sp. nov. and Bifidobacterium eccum sp. nov., isolated from water kefir.</title>
        <authorList>
            <person name="Breselge S."/>
            <person name="Bellassi P."/>
            <person name="Barcenilla C."/>
            <person name="Alvarez-Ordonez A."/>
            <person name="Morelli L."/>
            <person name="Cotter P.D."/>
        </authorList>
    </citation>
    <scope>NUCLEOTIDE SEQUENCE</scope>
    <source>
        <strain evidence="7">WK012_4_13</strain>
        <strain evidence="6">WK013_4_14</strain>
        <strain evidence="5">WK048_4_13</strain>
    </source>
</reference>
<evidence type="ECO:0000256" key="3">
    <source>
        <dbReference type="ARBA" id="ARBA00023163"/>
    </source>
</evidence>
<dbReference type="PANTHER" id="PTHR30146:SF109">
    <property type="entry name" value="HTH-TYPE TRANSCRIPTIONAL REGULATOR GALS"/>
    <property type="match status" value="1"/>
</dbReference>
<dbReference type="RefSeq" id="WP_369341432.1">
    <property type="nucleotide sequence ID" value="NZ_CP129675.1"/>
</dbReference>
<dbReference type="InterPro" id="IPR010982">
    <property type="entry name" value="Lambda_DNA-bd_dom_sf"/>
</dbReference>
<proteinExistence type="predicted"/>
<accession>A0AB39UKR2</accession>
<evidence type="ECO:0000313" key="5">
    <source>
        <dbReference type="EMBL" id="XDS45973.1"/>
    </source>
</evidence>
<evidence type="ECO:0000256" key="2">
    <source>
        <dbReference type="ARBA" id="ARBA00023125"/>
    </source>
</evidence>
<dbReference type="Pfam" id="PF00356">
    <property type="entry name" value="LacI"/>
    <property type="match status" value="1"/>
</dbReference>
<dbReference type="SMART" id="SM00354">
    <property type="entry name" value="HTH_LACI"/>
    <property type="match status" value="1"/>
</dbReference>
<organism evidence="6">
    <name type="scientific">Bifidobacterium fermentum</name>
    <dbReference type="NCBI Taxonomy" id="3059035"/>
    <lineage>
        <taxon>Bacteria</taxon>
        <taxon>Bacillati</taxon>
        <taxon>Actinomycetota</taxon>
        <taxon>Actinomycetes</taxon>
        <taxon>Bifidobacteriales</taxon>
        <taxon>Bifidobacteriaceae</taxon>
        <taxon>Bifidobacterium</taxon>
    </lineage>
</organism>
<dbReference type="EMBL" id="CP129675">
    <property type="protein sequence ID" value="XDS45973.1"/>
    <property type="molecule type" value="Genomic_DNA"/>
</dbReference>
<dbReference type="Gene3D" id="1.10.260.40">
    <property type="entry name" value="lambda repressor-like DNA-binding domains"/>
    <property type="match status" value="1"/>
</dbReference>
<keyword evidence="3" id="KW-0804">Transcription</keyword>
<evidence type="ECO:0000313" key="7">
    <source>
        <dbReference type="EMBL" id="XDS50468.1"/>
    </source>
</evidence>
<evidence type="ECO:0000313" key="6">
    <source>
        <dbReference type="EMBL" id="XDS49245.1"/>
    </source>
</evidence>